<comment type="catalytic activity">
    <reaction evidence="1">
        <text>ATP + protein L-histidine = ADP + protein N-phospho-L-histidine.</text>
        <dbReference type="EC" id="2.7.13.3"/>
    </reaction>
</comment>
<keyword evidence="14" id="KW-1133">Transmembrane helix</keyword>
<evidence type="ECO:0000256" key="12">
    <source>
        <dbReference type="PROSITE-ProRule" id="PRU00169"/>
    </source>
</evidence>
<dbReference type="PANTHER" id="PTHR43547">
    <property type="entry name" value="TWO-COMPONENT HISTIDINE KINASE"/>
    <property type="match status" value="1"/>
</dbReference>
<dbReference type="CDD" id="cd17574">
    <property type="entry name" value="REC_OmpR"/>
    <property type="match status" value="1"/>
</dbReference>
<evidence type="ECO:0000256" key="4">
    <source>
        <dbReference type="ARBA" id="ARBA00022679"/>
    </source>
</evidence>
<dbReference type="SUPFAM" id="SSF47384">
    <property type="entry name" value="Homodimeric domain of signal transducing histidine kinase"/>
    <property type="match status" value="1"/>
</dbReference>
<reference evidence="18" key="1">
    <citation type="submission" date="2022-11" db="EMBL/GenBank/DDBJ databases">
        <title>Marilongibacter aestuarii gen. nov., sp. nov., isolated from tidal flat sediment.</title>
        <authorList>
            <person name="Jiayan W."/>
        </authorList>
    </citation>
    <scope>NUCLEOTIDE SEQUENCE</scope>
    <source>
        <strain evidence="18">Z1-6</strain>
    </source>
</reference>
<keyword evidence="8" id="KW-0902">Two-component regulatory system</keyword>
<dbReference type="SMART" id="SM00448">
    <property type="entry name" value="REC"/>
    <property type="match status" value="1"/>
</dbReference>
<dbReference type="InterPro" id="IPR009057">
    <property type="entry name" value="Homeodomain-like_sf"/>
</dbReference>
<dbReference type="PANTHER" id="PTHR43547:SF2">
    <property type="entry name" value="HYBRID SIGNAL TRANSDUCTION HISTIDINE KINASE C"/>
    <property type="match status" value="1"/>
</dbReference>
<evidence type="ECO:0000256" key="1">
    <source>
        <dbReference type="ARBA" id="ARBA00000085"/>
    </source>
</evidence>
<evidence type="ECO:0000256" key="2">
    <source>
        <dbReference type="ARBA" id="ARBA00012438"/>
    </source>
</evidence>
<dbReference type="InterPro" id="IPR003594">
    <property type="entry name" value="HATPase_dom"/>
</dbReference>
<evidence type="ECO:0000256" key="5">
    <source>
        <dbReference type="ARBA" id="ARBA00022741"/>
    </source>
</evidence>
<dbReference type="Gene3D" id="2.60.40.10">
    <property type="entry name" value="Immunoglobulins"/>
    <property type="match status" value="1"/>
</dbReference>
<accession>A0A9X3F3X6</accession>
<gene>
    <name evidence="18" type="ORF">OU798_06285</name>
</gene>
<proteinExistence type="predicted"/>
<keyword evidence="14" id="KW-0472">Membrane</keyword>
<dbReference type="PROSITE" id="PS50109">
    <property type="entry name" value="HIS_KIN"/>
    <property type="match status" value="1"/>
</dbReference>
<dbReference type="Gene3D" id="3.40.50.2300">
    <property type="match status" value="1"/>
</dbReference>
<evidence type="ECO:0000256" key="6">
    <source>
        <dbReference type="ARBA" id="ARBA00022777"/>
    </source>
</evidence>
<organism evidence="18 19">
    <name type="scientific">Draconibacterium aestuarii</name>
    <dbReference type="NCBI Taxonomy" id="2998507"/>
    <lineage>
        <taxon>Bacteria</taxon>
        <taxon>Pseudomonadati</taxon>
        <taxon>Bacteroidota</taxon>
        <taxon>Bacteroidia</taxon>
        <taxon>Marinilabiliales</taxon>
        <taxon>Prolixibacteraceae</taxon>
        <taxon>Draconibacterium</taxon>
    </lineage>
</organism>
<feature type="domain" description="Response regulatory" evidence="17">
    <location>
        <begin position="1207"/>
        <end position="1322"/>
    </location>
</feature>
<dbReference type="SUPFAM" id="SSF52172">
    <property type="entry name" value="CheY-like"/>
    <property type="match status" value="1"/>
</dbReference>
<dbReference type="EC" id="2.7.13.3" evidence="2"/>
<evidence type="ECO:0000256" key="7">
    <source>
        <dbReference type="ARBA" id="ARBA00022840"/>
    </source>
</evidence>
<dbReference type="InterPro" id="IPR004358">
    <property type="entry name" value="Sig_transdc_His_kin-like_C"/>
</dbReference>
<dbReference type="Pfam" id="PF02518">
    <property type="entry name" value="HATPase_c"/>
    <property type="match status" value="1"/>
</dbReference>
<dbReference type="InterPro" id="IPR015943">
    <property type="entry name" value="WD40/YVTN_repeat-like_dom_sf"/>
</dbReference>
<keyword evidence="5" id="KW-0547">Nucleotide-binding</keyword>
<evidence type="ECO:0000259" key="15">
    <source>
        <dbReference type="PROSITE" id="PS01124"/>
    </source>
</evidence>
<keyword evidence="10" id="KW-0238">DNA-binding</keyword>
<dbReference type="GO" id="GO:0043565">
    <property type="term" value="F:sequence-specific DNA binding"/>
    <property type="evidence" value="ECO:0007669"/>
    <property type="project" value="InterPro"/>
</dbReference>
<dbReference type="FunFam" id="3.30.565.10:FF:000037">
    <property type="entry name" value="Hybrid sensor histidine kinase/response regulator"/>
    <property type="match status" value="1"/>
</dbReference>
<evidence type="ECO:0000313" key="18">
    <source>
        <dbReference type="EMBL" id="MCY1719943.1"/>
    </source>
</evidence>
<dbReference type="InterPro" id="IPR011006">
    <property type="entry name" value="CheY-like_superfamily"/>
</dbReference>
<evidence type="ECO:0000256" key="14">
    <source>
        <dbReference type="SAM" id="Phobius"/>
    </source>
</evidence>
<dbReference type="GO" id="GO:0003700">
    <property type="term" value="F:DNA-binding transcription factor activity"/>
    <property type="evidence" value="ECO:0007669"/>
    <property type="project" value="InterPro"/>
</dbReference>
<dbReference type="PROSITE" id="PS00041">
    <property type="entry name" value="HTH_ARAC_FAMILY_1"/>
    <property type="match status" value="1"/>
</dbReference>
<feature type="coiled-coil region" evidence="13">
    <location>
        <begin position="1311"/>
        <end position="1338"/>
    </location>
</feature>
<keyword evidence="3 12" id="KW-0597">Phosphoprotein</keyword>
<keyword evidence="4" id="KW-0808">Transferase</keyword>
<dbReference type="PROSITE" id="PS50110">
    <property type="entry name" value="RESPONSE_REGULATORY"/>
    <property type="match status" value="1"/>
</dbReference>
<evidence type="ECO:0000259" key="16">
    <source>
        <dbReference type="PROSITE" id="PS50109"/>
    </source>
</evidence>
<feature type="transmembrane region" description="Helical" evidence="14">
    <location>
        <begin position="889"/>
        <end position="907"/>
    </location>
</feature>
<evidence type="ECO:0000313" key="19">
    <source>
        <dbReference type="Proteomes" id="UP001145087"/>
    </source>
</evidence>
<keyword evidence="13" id="KW-0175">Coiled coil</keyword>
<keyword evidence="14" id="KW-0812">Transmembrane</keyword>
<dbReference type="Gene3D" id="1.10.10.60">
    <property type="entry name" value="Homeodomain-like"/>
    <property type="match status" value="1"/>
</dbReference>
<dbReference type="SUPFAM" id="SSF63829">
    <property type="entry name" value="Calcium-dependent phosphotriesterase"/>
    <property type="match status" value="1"/>
</dbReference>
<dbReference type="PROSITE" id="PS01124">
    <property type="entry name" value="HTH_ARAC_FAMILY_2"/>
    <property type="match status" value="1"/>
</dbReference>
<dbReference type="SUPFAM" id="SSF46689">
    <property type="entry name" value="Homeodomain-like"/>
    <property type="match status" value="1"/>
</dbReference>
<name>A0A9X3F3X6_9BACT</name>
<dbReference type="CDD" id="cd16922">
    <property type="entry name" value="HATPase_EvgS-ArcB-TorS-like"/>
    <property type="match status" value="1"/>
</dbReference>
<evidence type="ECO:0000256" key="13">
    <source>
        <dbReference type="SAM" id="Coils"/>
    </source>
</evidence>
<dbReference type="Gene3D" id="2.130.10.10">
    <property type="entry name" value="YVTN repeat-like/Quinoprotein amine dehydrogenase"/>
    <property type="match status" value="1"/>
</dbReference>
<dbReference type="SUPFAM" id="SSF55874">
    <property type="entry name" value="ATPase domain of HSP90 chaperone/DNA topoisomerase II/histidine kinase"/>
    <property type="match status" value="1"/>
</dbReference>
<dbReference type="Gene3D" id="1.10.287.130">
    <property type="match status" value="1"/>
</dbReference>
<dbReference type="GO" id="GO:0000155">
    <property type="term" value="F:phosphorelay sensor kinase activity"/>
    <property type="evidence" value="ECO:0007669"/>
    <property type="project" value="InterPro"/>
</dbReference>
<dbReference type="Pfam" id="PF00512">
    <property type="entry name" value="HisKA"/>
    <property type="match status" value="1"/>
</dbReference>
<dbReference type="PRINTS" id="PR00344">
    <property type="entry name" value="BCTRLSENSOR"/>
</dbReference>
<evidence type="ECO:0000259" key="17">
    <source>
        <dbReference type="PROSITE" id="PS50110"/>
    </source>
</evidence>
<dbReference type="Proteomes" id="UP001145087">
    <property type="component" value="Unassembled WGS sequence"/>
</dbReference>
<keyword evidence="6" id="KW-0418">Kinase</keyword>
<dbReference type="EMBL" id="JAPOHD010000012">
    <property type="protein sequence ID" value="MCY1719943.1"/>
    <property type="molecule type" value="Genomic_DNA"/>
</dbReference>
<dbReference type="InterPro" id="IPR018062">
    <property type="entry name" value="HTH_AraC-typ_CS"/>
</dbReference>
<feature type="modified residue" description="4-aspartylphosphate" evidence="12">
    <location>
        <position position="1255"/>
    </location>
</feature>
<evidence type="ECO:0000256" key="8">
    <source>
        <dbReference type="ARBA" id="ARBA00023012"/>
    </source>
</evidence>
<dbReference type="CDD" id="cd00082">
    <property type="entry name" value="HisKA"/>
    <property type="match status" value="1"/>
</dbReference>
<dbReference type="Pfam" id="PF00072">
    <property type="entry name" value="Response_reg"/>
    <property type="match status" value="1"/>
</dbReference>
<dbReference type="InterPro" id="IPR013783">
    <property type="entry name" value="Ig-like_fold"/>
</dbReference>
<dbReference type="InterPro" id="IPR036890">
    <property type="entry name" value="HATPase_C_sf"/>
</dbReference>
<dbReference type="SMART" id="SM00342">
    <property type="entry name" value="HTH_ARAC"/>
    <property type="match status" value="1"/>
</dbReference>
<feature type="domain" description="HTH araC/xylS-type" evidence="15">
    <location>
        <begin position="1354"/>
        <end position="1453"/>
    </location>
</feature>
<dbReference type="InterPro" id="IPR001789">
    <property type="entry name" value="Sig_transdc_resp-reg_receiver"/>
</dbReference>
<keyword evidence="7 18" id="KW-0067">ATP-binding</keyword>
<evidence type="ECO:0000256" key="9">
    <source>
        <dbReference type="ARBA" id="ARBA00023015"/>
    </source>
</evidence>
<feature type="domain" description="Histidine kinase" evidence="16">
    <location>
        <begin position="955"/>
        <end position="1169"/>
    </location>
</feature>
<dbReference type="Gene3D" id="3.30.565.10">
    <property type="entry name" value="Histidine kinase-like ATPase, C-terminal domain"/>
    <property type="match status" value="1"/>
</dbReference>
<dbReference type="InterPro" id="IPR003661">
    <property type="entry name" value="HisK_dim/P_dom"/>
</dbReference>
<dbReference type="RefSeq" id="WP_343332276.1">
    <property type="nucleotide sequence ID" value="NZ_JAPOHD010000012.1"/>
</dbReference>
<keyword evidence="11" id="KW-0804">Transcription</keyword>
<dbReference type="SMART" id="SM00388">
    <property type="entry name" value="HisKA"/>
    <property type="match status" value="1"/>
</dbReference>
<protein>
    <recommendedName>
        <fullName evidence="2">histidine kinase</fullName>
        <ecNumber evidence="2">2.7.13.3</ecNumber>
    </recommendedName>
</protein>
<keyword evidence="9" id="KW-0805">Transcription regulation</keyword>
<dbReference type="InterPro" id="IPR036097">
    <property type="entry name" value="HisK_dim/P_sf"/>
</dbReference>
<dbReference type="Pfam" id="PF12833">
    <property type="entry name" value="HTH_18"/>
    <property type="match status" value="1"/>
</dbReference>
<evidence type="ECO:0000256" key="10">
    <source>
        <dbReference type="ARBA" id="ARBA00023125"/>
    </source>
</evidence>
<dbReference type="InterPro" id="IPR018060">
    <property type="entry name" value="HTH_AraC"/>
</dbReference>
<keyword evidence="19" id="KW-1185">Reference proteome</keyword>
<evidence type="ECO:0000256" key="3">
    <source>
        <dbReference type="ARBA" id="ARBA00022553"/>
    </source>
</evidence>
<dbReference type="SMART" id="SM00387">
    <property type="entry name" value="HATPase_c"/>
    <property type="match status" value="1"/>
</dbReference>
<dbReference type="InterPro" id="IPR005467">
    <property type="entry name" value="His_kinase_dom"/>
</dbReference>
<evidence type="ECO:0000256" key="11">
    <source>
        <dbReference type="ARBA" id="ARBA00023163"/>
    </source>
</evidence>
<sequence length="1455" mass="167301">MKFQIRNIKLLLLVAIVLLGLPILSYGNNIISFSVSPSDKYSELDMLSYGFATLHIDQVFVDSKGRMWINPNVEDAKDLRLSFFEYDGTQSFFYEFKSNWFTEENVVQCWYLLGLTPDGFLYGANRENNILFYWHPDTQEQFFFKLENGLTLLNMVSDPKGGFLALLLNEEINTYTVSRFYQDTKEDIASIQLHFDDPIQLHYDDPKNIATIPGSLTYPFEIKDDWAWFFHERKGLVKLNLVKKTLSYTPWSEFENIPLIQKNENDVPQFHNKEFVWKIIDKNNDELLLYLGQQNGFFNLNNNSHKLSVEIQLNTLMLKDGGENPILDVYFAKDLKNNLFIVSGYFDPWIPIKKINNLQAVLMDKKGNWFNYTSLLRKMVDTTTYTDFWYQGKFFSTDFSREIGSTLTEKGMKLLSLYPDLEIKTINYSENYKLRSMLQLDSTNLLINSIPQVFRLRQLNETLEPNSSHGVLVIHEKGTHRPNSGRLINNGYHIQTRAYSSVVQRNGKIWMSARFNLVNRTGLQWYDPVRDTTDHIPTEIVFEKFAFINDIEVALFEDNGDYTNIGDLHIFNIETKTMRPFVYEDVPFTVGAKVNDIYQPEDSILWIGAQNGLWQIDFKSGKVQPYNQDENLKNANIICINEAADSLLWLGSGNSGIFILNKSNNSVRQITISSGLSNNTVAGILCDDQLNRWVSTSNGITVLNPEGKILFYLKESDGLCSNQFNENSCVKLYDGRMVFGSDACLNILHPNHILQTLTKRESEKIYLTGLKYYDNKKKEDVVRQGSYNITDFLQIPAAHNYINLDFAISSYKNLQEQTFSYRMVPFSGSNEQDTSIDWINLGAESQVTINNLPPGEFIVQVRGADEHSIQVDAPLEIPINVHDLFYRTWWFYMLSAFTVFIIAFIWIRRIISEKARLELEVERRTLQIQIDKAIIEQQAEKLKELDQAKSRFFTNISHEFRTPLTVILGLAGQIKEQPRIKGLIHRNAKVVLQLVNQILELRKLQSVGLEPELIRGDVVAFMRNIIESLHSFADDRGVLLKFEPQIEKLVLDYDSKKLLQIVSNLLTNAIKFTPVNGEVKIEFETQTNIDKPIFQISVSDTGIGIPEKKLPHIFDRFYQVDDELSRTGSGTGIGLALVQELVKLLGGEISVESKINEGTTFKVQLPYTQNAALEKDRSIANVPVIEYDEEFTNQRAETKAKGKDLPTLLIVEDNRDVAEYLFHCLDEKYHLLYAANGQEGIDVAIENVPDIIISDVMMPKVDGFSLCDTLKTDIKTSHIPIVLLTAKADLDSRILGLQRGADAYLAKPFNEMELEIQLQNLLQLRIKLQQRYANTENLEPSEVIAIQQEDQFVIRVREAILENMDQENFGVPELCKILLMSRTQLHNKLKSLTGRSTSHFIRLTRIERACQLLQESELNISQIAFEVGIESLPYFSRIFTEHTGLSPNKYREKYH</sequence>
<dbReference type="GO" id="GO:0005524">
    <property type="term" value="F:ATP binding"/>
    <property type="evidence" value="ECO:0007669"/>
    <property type="project" value="UniProtKB-KW"/>
</dbReference>
<comment type="caution">
    <text evidence="18">The sequence shown here is derived from an EMBL/GenBank/DDBJ whole genome shotgun (WGS) entry which is preliminary data.</text>
</comment>